<name>A0ACB9MRM5_9MYRT</name>
<gene>
    <name evidence="1" type="ORF">MLD38_031695</name>
</gene>
<evidence type="ECO:0000313" key="1">
    <source>
        <dbReference type="EMBL" id="KAI4326373.1"/>
    </source>
</evidence>
<reference evidence="2" key="1">
    <citation type="journal article" date="2023" name="Front. Plant Sci.">
        <title>Chromosomal-level genome assembly of Melastoma candidum provides insights into trichome evolution.</title>
        <authorList>
            <person name="Zhong Y."/>
            <person name="Wu W."/>
            <person name="Sun C."/>
            <person name="Zou P."/>
            <person name="Liu Y."/>
            <person name="Dai S."/>
            <person name="Zhou R."/>
        </authorList>
    </citation>
    <scope>NUCLEOTIDE SEQUENCE [LARGE SCALE GENOMIC DNA]</scope>
</reference>
<proteinExistence type="predicted"/>
<keyword evidence="2" id="KW-1185">Reference proteome</keyword>
<accession>A0ACB9MRM5</accession>
<sequence>MPHDNPNDFVYALLIVGSLACFSIFISDGSKNPLEVLLNLVKLIPMTIIVISSLLSRLVFMFVLQFLALIINLLQIPTHTLQAGLQLLAESIRSLIAYLLQLAMEVVSTMVSTTIDLLNETVSKFGEVFVEAIQGLPEKGKEEMEALREVLTEVVGSTFEMGAQVISDLWSNFMEVLTSVIEKEE</sequence>
<dbReference type="Proteomes" id="UP001057402">
    <property type="component" value="Chromosome 9"/>
</dbReference>
<evidence type="ECO:0000313" key="2">
    <source>
        <dbReference type="Proteomes" id="UP001057402"/>
    </source>
</evidence>
<organism evidence="1 2">
    <name type="scientific">Melastoma candidum</name>
    <dbReference type="NCBI Taxonomy" id="119954"/>
    <lineage>
        <taxon>Eukaryota</taxon>
        <taxon>Viridiplantae</taxon>
        <taxon>Streptophyta</taxon>
        <taxon>Embryophyta</taxon>
        <taxon>Tracheophyta</taxon>
        <taxon>Spermatophyta</taxon>
        <taxon>Magnoliopsida</taxon>
        <taxon>eudicotyledons</taxon>
        <taxon>Gunneridae</taxon>
        <taxon>Pentapetalae</taxon>
        <taxon>rosids</taxon>
        <taxon>malvids</taxon>
        <taxon>Myrtales</taxon>
        <taxon>Melastomataceae</taxon>
        <taxon>Melastomatoideae</taxon>
        <taxon>Melastomateae</taxon>
        <taxon>Melastoma</taxon>
    </lineage>
</organism>
<protein>
    <submittedName>
        <fullName evidence="1">Uncharacterized protein</fullName>
    </submittedName>
</protein>
<dbReference type="EMBL" id="CM042888">
    <property type="protein sequence ID" value="KAI4326373.1"/>
    <property type="molecule type" value="Genomic_DNA"/>
</dbReference>
<comment type="caution">
    <text evidence="1">The sequence shown here is derived from an EMBL/GenBank/DDBJ whole genome shotgun (WGS) entry which is preliminary data.</text>
</comment>